<dbReference type="RefSeq" id="WP_223907389.1">
    <property type="nucleotide sequence ID" value="NZ_AP025017.1"/>
</dbReference>
<keyword evidence="1" id="KW-1133">Transmembrane helix</keyword>
<accession>A0ABM7UCE4</accession>
<dbReference type="EMBL" id="AP025017">
    <property type="protein sequence ID" value="BDA64900.1"/>
    <property type="molecule type" value="Genomic_DNA"/>
</dbReference>
<organism evidence="2 3">
    <name type="scientific">Actinomyces capricornis</name>
    <dbReference type="NCBI Taxonomy" id="2755559"/>
    <lineage>
        <taxon>Bacteria</taxon>
        <taxon>Bacillati</taxon>
        <taxon>Actinomycetota</taxon>
        <taxon>Actinomycetes</taxon>
        <taxon>Actinomycetales</taxon>
        <taxon>Actinomycetaceae</taxon>
        <taxon>Actinomyces</taxon>
    </lineage>
</organism>
<feature type="transmembrane region" description="Helical" evidence="1">
    <location>
        <begin position="32"/>
        <end position="52"/>
    </location>
</feature>
<sequence length="161" mass="17384">MAPGNLDRFPRGFFNDVDRWQRQDPHVTWRDGLLIAHCAAVWTICALSTRALLASLGHSALRSPALWCLIAMTAWMTLPPLQLLIPQPAIRRALRMAVAASSLATSTACLGFLHGIAARAPAPSQRLDDMWIVILSAIGMLILGAVGLLALLRPTAMEPTG</sequence>
<protein>
    <recommendedName>
        <fullName evidence="4">Pre-mRNA-splicing factor</fullName>
    </recommendedName>
</protein>
<keyword evidence="1" id="KW-0812">Transmembrane</keyword>
<gene>
    <name evidence="2" type="ORF">MANAM107_17340</name>
</gene>
<dbReference type="Proteomes" id="UP000824496">
    <property type="component" value="Chromosome"/>
</dbReference>
<reference evidence="2 3" key="1">
    <citation type="submission" date="2021-08" db="EMBL/GenBank/DDBJ databases">
        <title>Whole genome sequence of novel Actinomyces species strain MAS-1.</title>
        <authorList>
            <person name="Saito M."/>
            <person name="Kuwahara N."/>
            <person name="Takizawa T."/>
            <person name="Gotouda H."/>
            <person name="Ochiai T."/>
        </authorList>
    </citation>
    <scope>NUCLEOTIDE SEQUENCE [LARGE SCALE GENOMIC DNA]</scope>
    <source>
        <strain evidence="2 3">MAS-1</strain>
    </source>
</reference>
<proteinExistence type="predicted"/>
<keyword evidence="3" id="KW-1185">Reference proteome</keyword>
<feature type="transmembrane region" description="Helical" evidence="1">
    <location>
        <begin position="130"/>
        <end position="152"/>
    </location>
</feature>
<evidence type="ECO:0000313" key="2">
    <source>
        <dbReference type="EMBL" id="BDA64900.1"/>
    </source>
</evidence>
<evidence type="ECO:0000256" key="1">
    <source>
        <dbReference type="SAM" id="Phobius"/>
    </source>
</evidence>
<keyword evidence="1" id="KW-0472">Membrane</keyword>
<evidence type="ECO:0000313" key="3">
    <source>
        <dbReference type="Proteomes" id="UP000824496"/>
    </source>
</evidence>
<name>A0ABM7UCE4_9ACTO</name>
<evidence type="ECO:0008006" key="4">
    <source>
        <dbReference type="Google" id="ProtNLM"/>
    </source>
</evidence>
<feature type="transmembrane region" description="Helical" evidence="1">
    <location>
        <begin position="64"/>
        <end position="85"/>
    </location>
</feature>
<feature type="transmembrane region" description="Helical" evidence="1">
    <location>
        <begin position="97"/>
        <end position="118"/>
    </location>
</feature>